<reference evidence="2 3" key="1">
    <citation type="submission" date="2019-12" db="EMBL/GenBank/DDBJ databases">
        <title>A sheep strain of Anaplasma phagocytophilum contains multiple genomes.</title>
        <authorList>
            <person name="Barbet A.F."/>
            <person name="Crosby F.L."/>
            <person name="Eskeland S."/>
            <person name="Stuen S."/>
            <person name="Granquist E.G."/>
            <person name="Munderloh U.G."/>
        </authorList>
    </citation>
    <scope>NUCLEOTIDE SEQUENCE [LARGE SCALE GENOMIC DNA]</scope>
    <source>
        <strain evidence="2 3">Norway Variant 1</strain>
    </source>
</reference>
<feature type="region of interest" description="Disordered" evidence="1">
    <location>
        <begin position="126"/>
        <end position="207"/>
    </location>
</feature>
<dbReference type="Proteomes" id="UP000510938">
    <property type="component" value="Chromosome"/>
</dbReference>
<evidence type="ECO:0000313" key="2">
    <source>
        <dbReference type="EMBL" id="QLL66780.1"/>
    </source>
</evidence>
<feature type="region of interest" description="Disordered" evidence="1">
    <location>
        <begin position="53"/>
        <end position="95"/>
    </location>
</feature>
<accession>A0A7H9DZ41</accession>
<sequence length="207" mass="20975">MGPGGGNGGASDRGITTPIDGEGAAEPTPTITFPEDSDVADAEQRLAMPIRGFVPLPTILSESEDESSSLSSRYNSDSDDEDFFSSRSTLTSPSPSLEDISVLAMEAQNLRDLSSDIAVTLAPTDIAAGDGTGDRGISAPIDGVPAQDGGVESRTTREPAAAPAPTDIAARDGIGDRGIDAPIDGVPGQDSGAEAKTPQEPAAPQLL</sequence>
<name>A0A7H9DZ41_ANAPH</name>
<feature type="compositionally biased region" description="Gly residues" evidence="1">
    <location>
        <begin position="1"/>
        <end position="11"/>
    </location>
</feature>
<gene>
    <name evidence="2" type="ORF">O998_03115</name>
</gene>
<feature type="compositionally biased region" description="Low complexity" evidence="1">
    <location>
        <begin position="85"/>
        <end position="95"/>
    </location>
</feature>
<dbReference type="EMBL" id="CP046639">
    <property type="protein sequence ID" value="QLL66780.1"/>
    <property type="molecule type" value="Genomic_DNA"/>
</dbReference>
<evidence type="ECO:0000313" key="3">
    <source>
        <dbReference type="Proteomes" id="UP000510938"/>
    </source>
</evidence>
<protein>
    <submittedName>
        <fullName evidence="2">Uncharacterized protein</fullName>
    </submittedName>
</protein>
<feature type="compositionally biased region" description="Basic and acidic residues" evidence="1">
    <location>
        <begin position="169"/>
        <end position="179"/>
    </location>
</feature>
<dbReference type="AlphaFoldDB" id="A0A7H9DZ41"/>
<proteinExistence type="predicted"/>
<feature type="region of interest" description="Disordered" evidence="1">
    <location>
        <begin position="1"/>
        <end position="39"/>
    </location>
</feature>
<dbReference type="RefSeq" id="WP_180843370.1">
    <property type="nucleotide sequence ID" value="NZ_CP046639.1"/>
</dbReference>
<organism evidence="2 3">
    <name type="scientific">Anaplasma phagocytophilum str. Norway variant1</name>
    <dbReference type="NCBI Taxonomy" id="1392506"/>
    <lineage>
        <taxon>Bacteria</taxon>
        <taxon>Pseudomonadati</taxon>
        <taxon>Pseudomonadota</taxon>
        <taxon>Alphaproteobacteria</taxon>
        <taxon>Rickettsiales</taxon>
        <taxon>Anaplasmataceae</taxon>
        <taxon>Anaplasma</taxon>
        <taxon>phagocytophilum group</taxon>
    </lineage>
</organism>
<feature type="compositionally biased region" description="Low complexity" evidence="1">
    <location>
        <begin position="159"/>
        <end position="168"/>
    </location>
</feature>
<evidence type="ECO:0000256" key="1">
    <source>
        <dbReference type="SAM" id="MobiDB-lite"/>
    </source>
</evidence>